<dbReference type="AlphaFoldDB" id="A0A0V0QES8"/>
<dbReference type="InParanoid" id="A0A0V0QES8"/>
<evidence type="ECO:0000313" key="2">
    <source>
        <dbReference type="EMBL" id="KRX00651.1"/>
    </source>
</evidence>
<comment type="caution">
    <text evidence="2">The sequence shown here is derived from an EMBL/GenBank/DDBJ whole genome shotgun (WGS) entry which is preliminary data.</text>
</comment>
<keyword evidence="3" id="KW-1185">Reference proteome</keyword>
<protein>
    <submittedName>
        <fullName evidence="2">Uncharacterized protein</fullName>
    </submittedName>
</protein>
<proteinExistence type="predicted"/>
<dbReference type="EMBL" id="LDAU01000183">
    <property type="protein sequence ID" value="KRX00651.1"/>
    <property type="molecule type" value="Genomic_DNA"/>
</dbReference>
<keyword evidence="1" id="KW-0175">Coiled coil</keyword>
<evidence type="ECO:0000313" key="3">
    <source>
        <dbReference type="Proteomes" id="UP000054937"/>
    </source>
</evidence>
<evidence type="ECO:0000256" key="1">
    <source>
        <dbReference type="SAM" id="Coils"/>
    </source>
</evidence>
<organism evidence="2 3">
    <name type="scientific">Pseudocohnilembus persalinus</name>
    <name type="common">Ciliate</name>
    <dbReference type="NCBI Taxonomy" id="266149"/>
    <lineage>
        <taxon>Eukaryota</taxon>
        <taxon>Sar</taxon>
        <taxon>Alveolata</taxon>
        <taxon>Ciliophora</taxon>
        <taxon>Intramacronucleata</taxon>
        <taxon>Oligohymenophorea</taxon>
        <taxon>Scuticociliatia</taxon>
        <taxon>Philasterida</taxon>
        <taxon>Pseudocohnilembidae</taxon>
        <taxon>Pseudocohnilembus</taxon>
    </lineage>
</organism>
<reference evidence="2 3" key="1">
    <citation type="journal article" date="2015" name="Sci. Rep.">
        <title>Genome of the facultative scuticociliatosis pathogen Pseudocohnilembus persalinus provides insight into its virulence through horizontal gene transfer.</title>
        <authorList>
            <person name="Xiong J."/>
            <person name="Wang G."/>
            <person name="Cheng J."/>
            <person name="Tian M."/>
            <person name="Pan X."/>
            <person name="Warren A."/>
            <person name="Jiang C."/>
            <person name="Yuan D."/>
            <person name="Miao W."/>
        </authorList>
    </citation>
    <scope>NUCLEOTIDE SEQUENCE [LARGE SCALE GENOMIC DNA]</scope>
    <source>
        <strain evidence="2">36N120E</strain>
    </source>
</reference>
<dbReference type="Proteomes" id="UP000054937">
    <property type="component" value="Unassembled WGS sequence"/>
</dbReference>
<feature type="coiled-coil region" evidence="1">
    <location>
        <begin position="31"/>
        <end position="72"/>
    </location>
</feature>
<gene>
    <name evidence="2" type="ORF">PPERSA_00878</name>
</gene>
<sequence>MVKFDEDKRFKLVQEELSLKNQELYRSKNLNSQLSIEYDKAVQKIQEFERELSNYRKENHELKRNLSTLIEKFEVDKNYQNDIEKIKLELMLSERNNQDNYLYNNQFWHSSNNANNYSQPFLQQLNQNNQNMVEINQHENSQLKKQNQFVSNNIY</sequence>
<name>A0A0V0QES8_PSEPJ</name>
<accession>A0A0V0QES8</accession>
<dbReference type="OrthoDB" id="300969at2759"/>